<evidence type="ECO:0000256" key="1">
    <source>
        <dbReference type="SAM" id="SignalP"/>
    </source>
</evidence>
<dbReference type="RefSeq" id="WP_066842672.1">
    <property type="nucleotide sequence ID" value="NZ_CP019602.1"/>
</dbReference>
<dbReference type="KEGG" id="cman:A9D14_02515"/>
<dbReference type="EMBL" id="CP019602">
    <property type="protein sequence ID" value="ARU15256.1"/>
    <property type="molecule type" value="Genomic_DNA"/>
</dbReference>
<dbReference type="STRING" id="450378.GCA_001661675_00501"/>
<evidence type="ECO:0008006" key="4">
    <source>
        <dbReference type="Google" id="ProtNLM"/>
    </source>
</evidence>
<evidence type="ECO:0000313" key="3">
    <source>
        <dbReference type="Proteomes" id="UP000195807"/>
    </source>
</evidence>
<gene>
    <name evidence="2" type="ORF">A9D14_02515</name>
</gene>
<name>A0A1Z1F951_9SPHN</name>
<dbReference type="PROSITE" id="PS51257">
    <property type="entry name" value="PROKAR_LIPOPROTEIN"/>
    <property type="match status" value="1"/>
</dbReference>
<proteinExistence type="predicted"/>
<feature type="signal peptide" evidence="1">
    <location>
        <begin position="1"/>
        <end position="26"/>
    </location>
</feature>
<sequence>MIVKRVLSLAAAALPAALLASCVSIGAGGDPPEQLITLTARTTAPAGATSQGTVDSAIFVFEPEVEDRLDVNRVPVQIDPSSVAYLQNAFYVDHPSRLFQGLLAETLRVSTGRLVIAGADPGLPNRTRLYGRLVEMGYDVPSMSVTVTYDAVRVDPEGNINAQRFSHSVPGIAADSIYVAPALNDAANEVAASVAQWMGGFQG</sequence>
<evidence type="ECO:0000313" key="2">
    <source>
        <dbReference type="EMBL" id="ARU15256.1"/>
    </source>
</evidence>
<dbReference type="OrthoDB" id="7391077at2"/>
<dbReference type="SUPFAM" id="SSF159594">
    <property type="entry name" value="XCC0632-like"/>
    <property type="match status" value="1"/>
</dbReference>
<dbReference type="AlphaFoldDB" id="A0A1Z1F951"/>
<feature type="chain" id="PRO_5011522400" description="ABC transporter" evidence="1">
    <location>
        <begin position="27"/>
        <end position="203"/>
    </location>
</feature>
<reference evidence="2 3" key="1">
    <citation type="submission" date="2017-01" db="EMBL/GenBank/DDBJ databases">
        <title>Complete genome sequence of esterase-producing bacterium Croceicoccus marinus E4A9.</title>
        <authorList>
            <person name="Wu Y.-H."/>
            <person name="Cheng H."/>
            <person name="Xu L."/>
            <person name="Huo Y.-Y."/>
            <person name="Wang C.-S."/>
            <person name="Xu X.-W."/>
        </authorList>
    </citation>
    <scope>NUCLEOTIDE SEQUENCE [LARGE SCALE GENOMIC DNA]</scope>
    <source>
        <strain evidence="2 3">E4A9</strain>
    </source>
</reference>
<dbReference type="Proteomes" id="UP000195807">
    <property type="component" value="Chromosome"/>
</dbReference>
<keyword evidence="1" id="KW-0732">Signal</keyword>
<accession>A0A1Z1F951</accession>
<protein>
    <recommendedName>
        <fullName evidence="4">ABC transporter</fullName>
    </recommendedName>
</protein>
<keyword evidence="3" id="KW-1185">Reference proteome</keyword>
<organism evidence="2 3">
    <name type="scientific">Croceicoccus marinus</name>
    <dbReference type="NCBI Taxonomy" id="450378"/>
    <lineage>
        <taxon>Bacteria</taxon>
        <taxon>Pseudomonadati</taxon>
        <taxon>Pseudomonadota</taxon>
        <taxon>Alphaproteobacteria</taxon>
        <taxon>Sphingomonadales</taxon>
        <taxon>Erythrobacteraceae</taxon>
        <taxon>Croceicoccus</taxon>
    </lineage>
</organism>
<dbReference type="Gene3D" id="3.40.50.10610">
    <property type="entry name" value="ABC-type transport auxiliary lipoprotein component"/>
    <property type="match status" value="1"/>
</dbReference>